<dbReference type="EMBL" id="JAMZMK010005519">
    <property type="protein sequence ID" value="KAI7753177.1"/>
    <property type="molecule type" value="Genomic_DNA"/>
</dbReference>
<evidence type="ECO:0000313" key="3">
    <source>
        <dbReference type="Proteomes" id="UP001206925"/>
    </source>
</evidence>
<accession>A0AAD5GS17</accession>
<proteinExistence type="predicted"/>
<feature type="domain" description="Thiaminase-2/PQQC" evidence="1">
    <location>
        <begin position="67"/>
        <end position="134"/>
    </location>
</feature>
<dbReference type="GO" id="GO:0006772">
    <property type="term" value="P:thiamine metabolic process"/>
    <property type="evidence" value="ECO:0007669"/>
    <property type="project" value="UniProtKB-ARBA"/>
</dbReference>
<dbReference type="Proteomes" id="UP001206925">
    <property type="component" value="Unassembled WGS sequence"/>
</dbReference>
<sequence length="155" mass="17777">MPLFSIRPFCFASHTHLLQSVFSNYRIRNNHNFKFSTASSMTTIEEHVSKRLWVKSQSESIGSLYTPFVVSLASGNLKVETFRHYIAQDVHFLKCFAQAYELAEECADDDDAKVCISELRQSVVEELEMHGSFCQVRFCCQFLLCGYVINNAMIP</sequence>
<reference evidence="2" key="1">
    <citation type="submission" date="2022-06" db="EMBL/GenBank/DDBJ databases">
        <title>Uncovering the hologenomic basis of an extraordinary plant invasion.</title>
        <authorList>
            <person name="Bieker V.C."/>
            <person name="Martin M.D."/>
            <person name="Gilbert T."/>
            <person name="Hodgins K."/>
            <person name="Battlay P."/>
            <person name="Petersen B."/>
            <person name="Wilson J."/>
        </authorList>
    </citation>
    <scope>NUCLEOTIDE SEQUENCE</scope>
    <source>
        <strain evidence="2">AA19_3_7</strain>
        <tissue evidence="2">Leaf</tissue>
    </source>
</reference>
<evidence type="ECO:0000313" key="2">
    <source>
        <dbReference type="EMBL" id="KAI7753177.1"/>
    </source>
</evidence>
<organism evidence="2 3">
    <name type="scientific">Ambrosia artemisiifolia</name>
    <name type="common">Common ragweed</name>
    <dbReference type="NCBI Taxonomy" id="4212"/>
    <lineage>
        <taxon>Eukaryota</taxon>
        <taxon>Viridiplantae</taxon>
        <taxon>Streptophyta</taxon>
        <taxon>Embryophyta</taxon>
        <taxon>Tracheophyta</taxon>
        <taxon>Spermatophyta</taxon>
        <taxon>Magnoliopsida</taxon>
        <taxon>eudicotyledons</taxon>
        <taxon>Gunneridae</taxon>
        <taxon>Pentapetalae</taxon>
        <taxon>asterids</taxon>
        <taxon>campanulids</taxon>
        <taxon>Asterales</taxon>
        <taxon>Asteraceae</taxon>
        <taxon>Asteroideae</taxon>
        <taxon>Heliantheae alliance</taxon>
        <taxon>Heliantheae</taxon>
        <taxon>Ambrosia</taxon>
    </lineage>
</organism>
<dbReference type="InterPro" id="IPR050967">
    <property type="entry name" value="Thiamine_Salvage_TenA"/>
</dbReference>
<dbReference type="PANTHER" id="PTHR43198">
    <property type="entry name" value="BIFUNCTIONAL TH2 PROTEIN"/>
    <property type="match status" value="1"/>
</dbReference>
<dbReference type="AlphaFoldDB" id="A0AAD5GS17"/>
<dbReference type="GO" id="GO:0005829">
    <property type="term" value="C:cytosol"/>
    <property type="evidence" value="ECO:0007669"/>
    <property type="project" value="TreeGrafter"/>
</dbReference>
<keyword evidence="3" id="KW-1185">Reference proteome</keyword>
<dbReference type="Pfam" id="PF03070">
    <property type="entry name" value="TENA_THI-4"/>
    <property type="match status" value="1"/>
</dbReference>
<dbReference type="SUPFAM" id="SSF48613">
    <property type="entry name" value="Heme oxygenase-like"/>
    <property type="match status" value="1"/>
</dbReference>
<name>A0AAD5GS17_AMBAR</name>
<protein>
    <recommendedName>
        <fullName evidence="1">Thiaminase-2/PQQC domain-containing protein</fullName>
    </recommendedName>
</protein>
<dbReference type="InterPro" id="IPR004305">
    <property type="entry name" value="Thiaminase-2/PQQC"/>
</dbReference>
<gene>
    <name evidence="2" type="ORF">M8C21_016043</name>
</gene>
<evidence type="ECO:0000259" key="1">
    <source>
        <dbReference type="Pfam" id="PF03070"/>
    </source>
</evidence>
<dbReference type="PANTHER" id="PTHR43198:SF2">
    <property type="entry name" value="SI:CH1073-67J19.1-RELATED"/>
    <property type="match status" value="1"/>
</dbReference>
<comment type="caution">
    <text evidence="2">The sequence shown here is derived from an EMBL/GenBank/DDBJ whole genome shotgun (WGS) entry which is preliminary data.</text>
</comment>
<dbReference type="Gene3D" id="1.20.910.10">
    <property type="entry name" value="Heme oxygenase-like"/>
    <property type="match status" value="1"/>
</dbReference>
<dbReference type="InterPro" id="IPR016084">
    <property type="entry name" value="Haem_Oase-like_multi-hlx"/>
</dbReference>